<dbReference type="InterPro" id="IPR012340">
    <property type="entry name" value="NA-bd_OB-fold"/>
</dbReference>
<comment type="subcellular location">
    <subcellularLocation>
        <location evidence="8">Cytoplasm</location>
    </subcellularLocation>
</comment>
<dbReference type="InterPro" id="IPR012162">
    <property type="entry name" value="PNPase"/>
</dbReference>
<dbReference type="Pfam" id="PF00013">
    <property type="entry name" value="KH_1"/>
    <property type="match status" value="1"/>
</dbReference>
<dbReference type="InterPro" id="IPR036612">
    <property type="entry name" value="KH_dom_type_1_sf"/>
</dbReference>
<dbReference type="InterPro" id="IPR036345">
    <property type="entry name" value="ExoRNase_PH_dom2_sf"/>
</dbReference>
<keyword evidence="2 8" id="KW-0963">Cytoplasm</keyword>
<evidence type="ECO:0000256" key="8">
    <source>
        <dbReference type="HAMAP-Rule" id="MF_01595"/>
    </source>
</evidence>
<dbReference type="PIRSF" id="PIRSF005499">
    <property type="entry name" value="PNPase"/>
    <property type="match status" value="1"/>
</dbReference>
<dbReference type="PROSITE" id="PS50084">
    <property type="entry name" value="KH_TYPE_1"/>
    <property type="match status" value="1"/>
</dbReference>
<name>A0ABN2UAB5_9ACTN</name>
<reference evidence="10 11" key="1">
    <citation type="journal article" date="2019" name="Int. J. Syst. Evol. Microbiol.">
        <title>The Global Catalogue of Microorganisms (GCM) 10K type strain sequencing project: providing services to taxonomists for standard genome sequencing and annotation.</title>
        <authorList>
            <consortium name="The Broad Institute Genomics Platform"/>
            <consortium name="The Broad Institute Genome Sequencing Center for Infectious Disease"/>
            <person name="Wu L."/>
            <person name="Ma J."/>
        </authorList>
    </citation>
    <scope>NUCLEOTIDE SEQUENCE [LARGE SCALE GENOMIC DNA]</scope>
    <source>
        <strain evidence="10 11">JCM 16014</strain>
    </source>
</reference>
<dbReference type="InterPro" id="IPR027408">
    <property type="entry name" value="PNPase/RNase_PH_dom_sf"/>
</dbReference>
<keyword evidence="6 8" id="KW-0460">Magnesium</keyword>
<dbReference type="SMART" id="SM00322">
    <property type="entry name" value="KH"/>
    <property type="match status" value="1"/>
</dbReference>
<evidence type="ECO:0000313" key="10">
    <source>
        <dbReference type="EMBL" id="GAA2033105.1"/>
    </source>
</evidence>
<dbReference type="EC" id="2.7.7.8" evidence="8"/>
<proteinExistence type="inferred from homology"/>
<dbReference type="RefSeq" id="WP_344666841.1">
    <property type="nucleotide sequence ID" value="NZ_BAAAQN010000019.1"/>
</dbReference>
<dbReference type="NCBIfam" id="TIGR03591">
    <property type="entry name" value="polynuc_phos"/>
    <property type="match status" value="1"/>
</dbReference>
<dbReference type="Proteomes" id="UP001500751">
    <property type="component" value="Unassembled WGS sequence"/>
</dbReference>
<evidence type="ECO:0000256" key="7">
    <source>
        <dbReference type="ARBA" id="ARBA00022884"/>
    </source>
</evidence>
<dbReference type="Gene3D" id="2.40.50.140">
    <property type="entry name" value="Nucleic acid-binding proteins"/>
    <property type="match status" value="1"/>
</dbReference>
<dbReference type="CDD" id="cd04472">
    <property type="entry name" value="S1_PNPase"/>
    <property type="match status" value="1"/>
</dbReference>
<dbReference type="SUPFAM" id="SSF54211">
    <property type="entry name" value="Ribosomal protein S5 domain 2-like"/>
    <property type="match status" value="2"/>
</dbReference>
<keyword evidence="5 8" id="KW-0479">Metal-binding</keyword>
<dbReference type="Pfam" id="PF03726">
    <property type="entry name" value="PNPase"/>
    <property type="match status" value="1"/>
</dbReference>
<keyword evidence="3 8" id="KW-0808">Transferase</keyword>
<dbReference type="Gene3D" id="3.30.230.70">
    <property type="entry name" value="GHMP Kinase, N-terminal domain"/>
    <property type="match status" value="2"/>
</dbReference>
<dbReference type="PANTHER" id="PTHR11252:SF0">
    <property type="entry name" value="POLYRIBONUCLEOTIDE NUCLEOTIDYLTRANSFERASE 1, MITOCHONDRIAL"/>
    <property type="match status" value="1"/>
</dbReference>
<comment type="similarity">
    <text evidence="1 8">Belongs to the polyribonucleotide nucleotidyltransferase family.</text>
</comment>
<feature type="binding site" evidence="8">
    <location>
        <position position="514"/>
    </location>
    <ligand>
        <name>Mg(2+)</name>
        <dbReference type="ChEBI" id="CHEBI:18420"/>
    </ligand>
</feature>
<dbReference type="InterPro" id="IPR003029">
    <property type="entry name" value="S1_domain"/>
</dbReference>
<dbReference type="InterPro" id="IPR036456">
    <property type="entry name" value="PNPase_PH_RNA-bd_sf"/>
</dbReference>
<evidence type="ECO:0000256" key="5">
    <source>
        <dbReference type="ARBA" id="ARBA00022723"/>
    </source>
</evidence>
<evidence type="ECO:0000256" key="1">
    <source>
        <dbReference type="ARBA" id="ARBA00007404"/>
    </source>
</evidence>
<dbReference type="InterPro" id="IPR015848">
    <property type="entry name" value="PNPase_PH_RNA-bd_bac/org-type"/>
</dbReference>
<dbReference type="Pfam" id="PF00575">
    <property type="entry name" value="S1"/>
    <property type="match status" value="1"/>
</dbReference>
<comment type="function">
    <text evidence="8">Involved in mRNA degradation. Catalyzes the phosphorolysis of single-stranded polyribonucleotides processively in the 3'- to 5'-direction.</text>
</comment>
<dbReference type="SUPFAM" id="SSF55666">
    <property type="entry name" value="Ribonuclease PH domain 2-like"/>
    <property type="match status" value="2"/>
</dbReference>
<evidence type="ECO:0000256" key="2">
    <source>
        <dbReference type="ARBA" id="ARBA00022490"/>
    </source>
</evidence>
<dbReference type="NCBIfam" id="TIGR02696">
    <property type="entry name" value="pppGpp_PNP"/>
    <property type="match status" value="1"/>
</dbReference>
<dbReference type="SMART" id="SM00316">
    <property type="entry name" value="S1"/>
    <property type="match status" value="1"/>
</dbReference>
<evidence type="ECO:0000256" key="6">
    <source>
        <dbReference type="ARBA" id="ARBA00022842"/>
    </source>
</evidence>
<dbReference type="InterPro" id="IPR004087">
    <property type="entry name" value="KH_dom"/>
</dbReference>
<evidence type="ECO:0000256" key="3">
    <source>
        <dbReference type="ARBA" id="ARBA00022679"/>
    </source>
</evidence>
<keyword evidence="7 8" id="KW-0694">RNA-binding</keyword>
<evidence type="ECO:0000256" key="4">
    <source>
        <dbReference type="ARBA" id="ARBA00022695"/>
    </source>
</evidence>
<dbReference type="CDD" id="cd02393">
    <property type="entry name" value="KH-I_PNPase"/>
    <property type="match status" value="1"/>
</dbReference>
<keyword evidence="11" id="KW-1185">Reference proteome</keyword>
<dbReference type="SUPFAM" id="SSF50249">
    <property type="entry name" value="Nucleic acid-binding proteins"/>
    <property type="match status" value="1"/>
</dbReference>
<dbReference type="HAMAP" id="MF_01595">
    <property type="entry name" value="PNPase"/>
    <property type="match status" value="1"/>
</dbReference>
<gene>
    <name evidence="8" type="primary">pnp</name>
    <name evidence="10" type="ORF">GCM10009839_36800</name>
</gene>
<dbReference type="NCBIfam" id="NF008805">
    <property type="entry name" value="PRK11824.1"/>
    <property type="match status" value="1"/>
</dbReference>
<accession>A0ABN2UAB5</accession>
<dbReference type="InterPro" id="IPR004088">
    <property type="entry name" value="KH_dom_type_1"/>
</dbReference>
<dbReference type="EMBL" id="BAAAQN010000019">
    <property type="protein sequence ID" value="GAA2033105.1"/>
    <property type="molecule type" value="Genomic_DNA"/>
</dbReference>
<comment type="caution">
    <text evidence="10">The sequence shown here is derived from an EMBL/GenBank/DDBJ whole genome shotgun (WGS) entry which is preliminary data.</text>
</comment>
<sequence>MSEGVFTTEAVIDNGPFGTRSVRFETGRLARQAAGSVVAYLDDETMVLSATTASKSPKDSLDFFPLTVDVEERMYAVGRIPGSFFRREGRPSEDAILTCRLIDRPLRPSFAKGLRNEVQVVATVMALNPDHLYDVVAINAASASTQLAGLPFSGPIGGVRVALIQDRWVAFPTHTELEEAVFDMVVAGRVLDDGDVAIMMVEAEATSQTVALVAGGSTAPTEEVVADGLEAAKPFIKALCVAQQELAASAAKETAEFPRFLDYQDDVLEAVSATAKTELAAALTIAGKHEREEELDRVKALVVEKLAQQFEGREKEIGGAFRALTKKLVRERIIRDQVRIDGRGVRDIRPLSAEVEVVPRVHGSALFERGETQILGITTLNMLRMEQQLDTLNPETRKRYMHNYNFPPYSTGETGRVGSPKRREIGHGALAERALIPVLPAREDFPYAIRQVSEALSSNGSTSMGSVCASTMSLLNAGVPLRAPVAGIAMGLVSAEIDGKTEYVALTDILGAEDAYGDMDFKVAGTKEFVTALQLDTKLDGIPASVLAAALKQAKDARLHILDVMMEAIDVPDEMSEFAPRIITVKIPVDKIGEVIGPKGKMINQIQEDTGAEITIEDDGTIYIGAATGSAAEAARATINQIANPQMPEVGERYLGTVVKTTTFGAFVSLMPGRDGLLHVSQLKKLAGGKRVENVEDVVKVGDKLQVEIAEIDSRGKLSLIPVLPEGEGDAAEAKAAEAKAE</sequence>
<feature type="binding site" evidence="8">
    <location>
        <position position="520"/>
    </location>
    <ligand>
        <name>Mg(2+)</name>
        <dbReference type="ChEBI" id="CHEBI:18420"/>
    </ligand>
</feature>
<comment type="catalytic activity">
    <reaction evidence="8">
        <text>RNA(n+1) + phosphate = RNA(n) + a ribonucleoside 5'-diphosphate</text>
        <dbReference type="Rhea" id="RHEA:22096"/>
        <dbReference type="Rhea" id="RHEA-COMP:14527"/>
        <dbReference type="Rhea" id="RHEA-COMP:17342"/>
        <dbReference type="ChEBI" id="CHEBI:43474"/>
        <dbReference type="ChEBI" id="CHEBI:57930"/>
        <dbReference type="ChEBI" id="CHEBI:140395"/>
        <dbReference type="EC" id="2.7.7.8"/>
    </reaction>
</comment>
<dbReference type="PANTHER" id="PTHR11252">
    <property type="entry name" value="POLYRIBONUCLEOTIDE NUCLEOTIDYLTRANSFERASE"/>
    <property type="match status" value="1"/>
</dbReference>
<dbReference type="Pfam" id="PF01138">
    <property type="entry name" value="RNase_PH"/>
    <property type="match status" value="2"/>
</dbReference>
<evidence type="ECO:0000259" key="9">
    <source>
        <dbReference type="PROSITE" id="PS50126"/>
    </source>
</evidence>
<dbReference type="InterPro" id="IPR020568">
    <property type="entry name" value="Ribosomal_Su5_D2-typ_SF"/>
</dbReference>
<protein>
    <recommendedName>
        <fullName evidence="8">Polyribonucleotide nucleotidyltransferase</fullName>
        <ecNumber evidence="8">2.7.7.8</ecNumber>
    </recommendedName>
    <alternativeName>
        <fullName evidence="8">Polynucleotide phosphorylase</fullName>
        <shortName evidence="8">PNPase</shortName>
    </alternativeName>
</protein>
<keyword evidence="4 8" id="KW-0548">Nucleotidyltransferase</keyword>
<dbReference type="SUPFAM" id="SSF54791">
    <property type="entry name" value="Eukaryotic type KH-domain (KH-domain type I)"/>
    <property type="match status" value="1"/>
</dbReference>
<dbReference type="Gene3D" id="3.30.1370.10">
    <property type="entry name" value="K Homology domain, type 1"/>
    <property type="match status" value="1"/>
</dbReference>
<dbReference type="InterPro" id="IPR001247">
    <property type="entry name" value="ExoRNase_PH_dom1"/>
</dbReference>
<dbReference type="PROSITE" id="PS50126">
    <property type="entry name" value="S1"/>
    <property type="match status" value="1"/>
</dbReference>
<evidence type="ECO:0000313" key="11">
    <source>
        <dbReference type="Proteomes" id="UP001500751"/>
    </source>
</evidence>
<comment type="cofactor">
    <cofactor evidence="8">
        <name>Mg(2+)</name>
        <dbReference type="ChEBI" id="CHEBI:18420"/>
    </cofactor>
</comment>
<dbReference type="SUPFAM" id="SSF46915">
    <property type="entry name" value="Polynucleotide phosphorylase/guanosine pentaphosphate synthase (PNPase/GPSI), domain 3"/>
    <property type="match status" value="1"/>
</dbReference>
<organism evidence="10 11">
    <name type="scientific">Catenulispora yoronensis</name>
    <dbReference type="NCBI Taxonomy" id="450799"/>
    <lineage>
        <taxon>Bacteria</taxon>
        <taxon>Bacillati</taxon>
        <taxon>Actinomycetota</taxon>
        <taxon>Actinomycetes</taxon>
        <taxon>Catenulisporales</taxon>
        <taxon>Catenulisporaceae</taxon>
        <taxon>Catenulispora</taxon>
    </lineage>
</organism>
<dbReference type="CDD" id="cd11364">
    <property type="entry name" value="RNase_PH_PNPase_2"/>
    <property type="match status" value="1"/>
</dbReference>
<dbReference type="InterPro" id="IPR014069">
    <property type="entry name" value="GPSI/PNP"/>
</dbReference>
<feature type="domain" description="S1 motif" evidence="9">
    <location>
        <begin position="651"/>
        <end position="723"/>
    </location>
</feature>